<comment type="caution">
    <text evidence="2">The sequence shown here is derived from an EMBL/GenBank/DDBJ whole genome shotgun (WGS) entry which is preliminary data.</text>
</comment>
<evidence type="ECO:0000313" key="3">
    <source>
        <dbReference type="Proteomes" id="UP000234323"/>
    </source>
</evidence>
<dbReference type="AlphaFoldDB" id="A0A2I1HFV4"/>
<evidence type="ECO:0000313" key="2">
    <source>
        <dbReference type="EMBL" id="PKY57757.1"/>
    </source>
</evidence>
<feature type="non-terminal residue" evidence="2">
    <location>
        <position position="1"/>
    </location>
</feature>
<feature type="compositionally biased region" description="Polar residues" evidence="1">
    <location>
        <begin position="13"/>
        <end position="28"/>
    </location>
</feature>
<accession>A0A2I1HFV4</accession>
<feature type="region of interest" description="Disordered" evidence="1">
    <location>
        <begin position="1"/>
        <end position="77"/>
    </location>
</feature>
<keyword evidence="3" id="KW-1185">Reference proteome</keyword>
<protein>
    <submittedName>
        <fullName evidence="2">Uncharacterized protein</fullName>
    </submittedName>
</protein>
<organism evidence="2 3">
    <name type="scientific">Rhizophagus irregularis</name>
    <dbReference type="NCBI Taxonomy" id="588596"/>
    <lineage>
        <taxon>Eukaryota</taxon>
        <taxon>Fungi</taxon>
        <taxon>Fungi incertae sedis</taxon>
        <taxon>Mucoromycota</taxon>
        <taxon>Glomeromycotina</taxon>
        <taxon>Glomeromycetes</taxon>
        <taxon>Glomerales</taxon>
        <taxon>Glomeraceae</taxon>
        <taxon>Rhizophagus</taxon>
    </lineage>
</organism>
<name>A0A2I1HFV4_9GLOM</name>
<dbReference type="VEuPathDB" id="FungiDB:RhiirFUN_005681"/>
<reference evidence="2 3" key="1">
    <citation type="submission" date="2015-10" db="EMBL/GenBank/DDBJ databases">
        <title>Genome analyses suggest a sexual origin of heterokaryosis in a supposedly ancient asexual fungus.</title>
        <authorList>
            <person name="Ropars J."/>
            <person name="Sedzielewska K."/>
            <person name="Noel J."/>
            <person name="Charron P."/>
            <person name="Farinelli L."/>
            <person name="Marton T."/>
            <person name="Kruger M."/>
            <person name="Pelin A."/>
            <person name="Brachmann A."/>
            <person name="Corradi N."/>
        </authorList>
    </citation>
    <scope>NUCLEOTIDE SEQUENCE [LARGE SCALE GENOMIC DNA]</scope>
    <source>
        <strain evidence="2 3">A4</strain>
    </source>
</reference>
<evidence type="ECO:0000256" key="1">
    <source>
        <dbReference type="SAM" id="MobiDB-lite"/>
    </source>
</evidence>
<proteinExistence type="predicted"/>
<sequence>ELDSALAPRLESRNTSTPLREVQSNELENLSAPPRPERLASRNLNTSTPLHEVQSNELENLSAPSHLERPASRNLNTSTPLREVQSNELENLSVLSCPGLRDLNSPASLRSFNASASPTLPPCFNDMDTIFQLAPWLCANPNVLQFANAVVGLVVGGYAHPPLA</sequence>
<dbReference type="EMBL" id="LLXI01002687">
    <property type="protein sequence ID" value="PKY57757.1"/>
    <property type="molecule type" value="Genomic_DNA"/>
</dbReference>
<feature type="compositionally biased region" description="Polar residues" evidence="1">
    <location>
        <begin position="42"/>
        <end position="63"/>
    </location>
</feature>
<dbReference type="Proteomes" id="UP000234323">
    <property type="component" value="Unassembled WGS sequence"/>
</dbReference>
<dbReference type="VEuPathDB" id="FungiDB:FUN_017027"/>
<gene>
    <name evidence="2" type="ORF">RhiirA4_479077</name>
</gene>